<evidence type="ECO:0000313" key="2">
    <source>
        <dbReference type="Proteomes" id="UP000193100"/>
    </source>
</evidence>
<geneLocation type="plasmid" evidence="2">
    <name>psmr5</name>
</geneLocation>
<accession>A0A1W6KFQ4</accession>
<evidence type="ECO:0000313" key="1">
    <source>
        <dbReference type="EMBL" id="ARM86233.1"/>
    </source>
</evidence>
<protein>
    <submittedName>
        <fullName evidence="1">Uncharacterized protein</fullName>
    </submittedName>
</protein>
<keyword evidence="1" id="KW-0614">Plasmid</keyword>
<reference evidence="1 2" key="1">
    <citation type="submission" date="2017-04" db="EMBL/GenBank/DDBJ databases">
        <title>Genome Sequence of Marinobacter salarius strain SMR5 Isolated from a culture of the Diatom Skeletonema marinoi.</title>
        <authorList>
            <person name="Topel M."/>
            <person name="Pinder M.I.M."/>
            <person name="Johansson O.N."/>
            <person name="Kourtchenko O."/>
            <person name="Godhe A."/>
            <person name="Clarke A.K."/>
        </authorList>
    </citation>
    <scope>NUCLEOTIDE SEQUENCE [LARGE SCALE GENOMIC DNA]</scope>
    <source>
        <strain evidence="1 2">SMR5</strain>
        <plasmid evidence="2">Plasmid psmr5</plasmid>
    </source>
</reference>
<dbReference type="EMBL" id="CP020932">
    <property type="protein sequence ID" value="ARM86233.1"/>
    <property type="molecule type" value="Genomic_DNA"/>
</dbReference>
<dbReference type="AlphaFoldDB" id="A0A1W6KFQ4"/>
<dbReference type="GeneID" id="77258112"/>
<sequence length="80" mass="8913">MTKAEITPLSKAEVESITLKATGHESRGEKVTCVIREVKAVSLADRDHQKSCEIHILNNHLWIGPHQDVLDRISKAFPQG</sequence>
<proteinExistence type="predicted"/>
<name>A0A1W6KFQ4_9GAMM</name>
<gene>
    <name evidence="1" type="ORF">MARSALSMR5_04213</name>
</gene>
<dbReference type="Proteomes" id="UP000193100">
    <property type="component" value="Plasmid pSMR5"/>
</dbReference>
<organism evidence="1 2">
    <name type="scientific">Marinobacter salarius</name>
    <dbReference type="NCBI Taxonomy" id="1420917"/>
    <lineage>
        <taxon>Bacteria</taxon>
        <taxon>Pseudomonadati</taxon>
        <taxon>Pseudomonadota</taxon>
        <taxon>Gammaproteobacteria</taxon>
        <taxon>Pseudomonadales</taxon>
        <taxon>Marinobacteraceae</taxon>
        <taxon>Marinobacter</taxon>
    </lineage>
</organism>
<dbReference type="RefSeq" id="WP_085682193.1">
    <property type="nucleotide sequence ID" value="NZ_CP020932.1"/>
</dbReference>